<sequence>MLLRAVQITARRAISWRANTNRSSTRRTGTERVVSQVANAKSAELFSVRQFYEGVELCGGIFLCMKTCAPLQRSRLCRRIPLRCSWLRCANCGVNYRRFGESTGVYR</sequence>
<gene>
    <name evidence="1" type="ORF">BRAN1462_LOCUS21899</name>
</gene>
<name>A0A7S2JUM2_9DINO</name>
<evidence type="ECO:0000313" key="1">
    <source>
        <dbReference type="EMBL" id="CAD9558132.1"/>
    </source>
</evidence>
<dbReference type="AlphaFoldDB" id="A0A7S2JUM2"/>
<accession>A0A7S2JUM2</accession>
<dbReference type="EMBL" id="HBGW01034624">
    <property type="protein sequence ID" value="CAD9558132.1"/>
    <property type="molecule type" value="Transcribed_RNA"/>
</dbReference>
<proteinExistence type="predicted"/>
<organism evidence="1">
    <name type="scientific">Zooxanthella nutricula</name>
    <dbReference type="NCBI Taxonomy" id="1333877"/>
    <lineage>
        <taxon>Eukaryota</taxon>
        <taxon>Sar</taxon>
        <taxon>Alveolata</taxon>
        <taxon>Dinophyceae</taxon>
        <taxon>Peridiniales</taxon>
        <taxon>Peridiniales incertae sedis</taxon>
        <taxon>Zooxanthella</taxon>
    </lineage>
</organism>
<protein>
    <submittedName>
        <fullName evidence="1">Uncharacterized protein</fullName>
    </submittedName>
</protein>
<reference evidence="1" key="1">
    <citation type="submission" date="2021-01" db="EMBL/GenBank/DDBJ databases">
        <authorList>
            <person name="Corre E."/>
            <person name="Pelletier E."/>
            <person name="Niang G."/>
            <person name="Scheremetjew M."/>
            <person name="Finn R."/>
            <person name="Kale V."/>
            <person name="Holt S."/>
            <person name="Cochrane G."/>
            <person name="Meng A."/>
            <person name="Brown T."/>
            <person name="Cohen L."/>
        </authorList>
    </citation>
    <scope>NUCLEOTIDE SEQUENCE</scope>
    <source>
        <strain evidence="1">RCC3387</strain>
    </source>
</reference>